<evidence type="ECO:0000313" key="7">
    <source>
        <dbReference type="Proteomes" id="UP000799640"/>
    </source>
</evidence>
<reference evidence="6" key="1">
    <citation type="journal article" date="2020" name="Stud. Mycol.">
        <title>101 Dothideomycetes genomes: a test case for predicting lifestyles and emergence of pathogens.</title>
        <authorList>
            <person name="Haridas S."/>
            <person name="Albert R."/>
            <person name="Binder M."/>
            <person name="Bloem J."/>
            <person name="Labutti K."/>
            <person name="Salamov A."/>
            <person name="Andreopoulos B."/>
            <person name="Baker S."/>
            <person name="Barry K."/>
            <person name="Bills G."/>
            <person name="Bluhm B."/>
            <person name="Cannon C."/>
            <person name="Castanera R."/>
            <person name="Culley D."/>
            <person name="Daum C."/>
            <person name="Ezra D."/>
            <person name="Gonzalez J."/>
            <person name="Henrissat B."/>
            <person name="Kuo A."/>
            <person name="Liang C."/>
            <person name="Lipzen A."/>
            <person name="Lutzoni F."/>
            <person name="Magnuson J."/>
            <person name="Mondo S."/>
            <person name="Nolan M."/>
            <person name="Ohm R."/>
            <person name="Pangilinan J."/>
            <person name="Park H.-J."/>
            <person name="Ramirez L."/>
            <person name="Alfaro M."/>
            <person name="Sun H."/>
            <person name="Tritt A."/>
            <person name="Yoshinaga Y."/>
            <person name="Zwiers L.-H."/>
            <person name="Turgeon B."/>
            <person name="Goodwin S."/>
            <person name="Spatafora J."/>
            <person name="Crous P."/>
            <person name="Grigoriev I."/>
        </authorList>
    </citation>
    <scope>NUCLEOTIDE SEQUENCE</scope>
    <source>
        <strain evidence="6">CBS 262.69</strain>
    </source>
</reference>
<comment type="similarity">
    <text evidence="2">Belongs to the AB hydrolase superfamily. LDAH family.</text>
</comment>
<comment type="subcellular location">
    <subcellularLocation>
        <location evidence="1">Lipid droplet</location>
    </subcellularLocation>
</comment>
<evidence type="ECO:0000256" key="2">
    <source>
        <dbReference type="ARBA" id="ARBA00008300"/>
    </source>
</evidence>
<dbReference type="GO" id="GO:0016298">
    <property type="term" value="F:lipase activity"/>
    <property type="evidence" value="ECO:0007669"/>
    <property type="project" value="InterPro"/>
</dbReference>
<dbReference type="SUPFAM" id="SSF53474">
    <property type="entry name" value="alpha/beta-Hydrolases"/>
    <property type="match status" value="1"/>
</dbReference>
<evidence type="ECO:0000256" key="1">
    <source>
        <dbReference type="ARBA" id="ARBA00004502"/>
    </source>
</evidence>
<feature type="region of interest" description="Disordered" evidence="5">
    <location>
        <begin position="1"/>
        <end position="20"/>
    </location>
</feature>
<keyword evidence="7" id="KW-1185">Reference proteome</keyword>
<dbReference type="AlphaFoldDB" id="A0A6G1I872"/>
<dbReference type="InterPro" id="IPR029058">
    <property type="entry name" value="AB_hydrolase_fold"/>
</dbReference>
<evidence type="ECO:0000313" key="6">
    <source>
        <dbReference type="EMBL" id="KAF2404185.1"/>
    </source>
</evidence>
<dbReference type="OrthoDB" id="448051at2759"/>
<dbReference type="Gene3D" id="3.40.50.1820">
    <property type="entry name" value="alpha/beta hydrolase"/>
    <property type="match status" value="1"/>
</dbReference>
<dbReference type="EMBL" id="ML996688">
    <property type="protein sequence ID" value="KAF2404185.1"/>
    <property type="molecule type" value="Genomic_DNA"/>
</dbReference>
<dbReference type="PANTHER" id="PTHR13390:SF0">
    <property type="entry name" value="LIPID DROPLET-ASSOCIATED HYDROLASE"/>
    <property type="match status" value="1"/>
</dbReference>
<dbReference type="InterPro" id="IPR019363">
    <property type="entry name" value="LDAH"/>
</dbReference>
<dbReference type="GO" id="GO:0005811">
    <property type="term" value="C:lipid droplet"/>
    <property type="evidence" value="ECO:0007669"/>
    <property type="project" value="UniProtKB-SubCell"/>
</dbReference>
<keyword evidence="4" id="KW-0378">Hydrolase</keyword>
<evidence type="ECO:0000256" key="3">
    <source>
        <dbReference type="ARBA" id="ARBA00022677"/>
    </source>
</evidence>
<feature type="compositionally biased region" description="Basic and acidic residues" evidence="5">
    <location>
        <begin position="1"/>
        <end position="11"/>
    </location>
</feature>
<proteinExistence type="inferred from homology"/>
<dbReference type="Pfam" id="PF10230">
    <property type="entry name" value="LIDHydrolase"/>
    <property type="match status" value="1"/>
</dbReference>
<evidence type="ECO:0000256" key="5">
    <source>
        <dbReference type="SAM" id="MobiDB-lite"/>
    </source>
</evidence>
<evidence type="ECO:0000256" key="4">
    <source>
        <dbReference type="ARBA" id="ARBA00022801"/>
    </source>
</evidence>
<name>A0A6G1I872_9PEZI</name>
<protein>
    <submittedName>
        <fullName evidence="6">Uncharacterized protein</fullName>
    </submittedName>
</protein>
<sequence>MAAKLPIDELSHPPTHPPSPSTPSYLIFLITGNPGLAGYYTTFTTHLHTLLRISHPATSIRIYARSLAGFETALPTPPKPLGLLAQVDAVKAVLRRKVKEVEDEVGRVKVVLVGHSVGSWILLEILQRVRWEGGVEVVAGVCLFPTVVDIARSPRGRVFTPLLRIPGLPWIAASAARVLGLLPVPWFEALVRSVTGMPPDAVVTTTAFLRSKMGVYQALHMARDEMSLITTDTWDAEIWGAAHPSPTGTARSQLFFYFGEEDHWVAEETREEIIRARGGGEDWRPRMEVDEGGIPHGFCVENGEEVAGIVAGYVRGVLGG</sequence>
<keyword evidence="3" id="KW-0551">Lipid droplet</keyword>
<dbReference type="GO" id="GO:0019915">
    <property type="term" value="P:lipid storage"/>
    <property type="evidence" value="ECO:0007669"/>
    <property type="project" value="InterPro"/>
</dbReference>
<gene>
    <name evidence="6" type="ORF">EJ06DRAFT_578878</name>
</gene>
<accession>A0A6G1I872</accession>
<organism evidence="6 7">
    <name type="scientific">Trichodelitschia bisporula</name>
    <dbReference type="NCBI Taxonomy" id="703511"/>
    <lineage>
        <taxon>Eukaryota</taxon>
        <taxon>Fungi</taxon>
        <taxon>Dikarya</taxon>
        <taxon>Ascomycota</taxon>
        <taxon>Pezizomycotina</taxon>
        <taxon>Dothideomycetes</taxon>
        <taxon>Dothideomycetes incertae sedis</taxon>
        <taxon>Phaeotrichales</taxon>
        <taxon>Phaeotrichaceae</taxon>
        <taxon>Trichodelitschia</taxon>
    </lineage>
</organism>
<dbReference type="Proteomes" id="UP000799640">
    <property type="component" value="Unassembled WGS sequence"/>
</dbReference>
<dbReference type="PANTHER" id="PTHR13390">
    <property type="entry name" value="LIPASE"/>
    <property type="match status" value="1"/>
</dbReference>